<dbReference type="GO" id="GO:0005829">
    <property type="term" value="C:cytosol"/>
    <property type="evidence" value="ECO:0007669"/>
    <property type="project" value="TreeGrafter"/>
</dbReference>
<keyword evidence="6 7" id="KW-0804">Transcription</keyword>
<evidence type="ECO:0000313" key="10">
    <source>
        <dbReference type="Proteomes" id="UP000243063"/>
    </source>
</evidence>
<comment type="subcellular location">
    <subcellularLocation>
        <location evidence="7">Cytoplasm</location>
    </subcellularLocation>
</comment>
<dbReference type="CDD" id="cd04455">
    <property type="entry name" value="S1_NusA"/>
    <property type="match status" value="1"/>
</dbReference>
<dbReference type="FunFam" id="1.10.150.20:FF:000015">
    <property type="entry name" value="Transcription termination/antitermination protein NusA"/>
    <property type="match status" value="1"/>
</dbReference>
<dbReference type="AlphaFoldDB" id="A0A1H2FXK1"/>
<dbReference type="HAMAP" id="MF_00945_B">
    <property type="entry name" value="NusA_B"/>
    <property type="match status" value="1"/>
</dbReference>
<dbReference type="GO" id="GO:0006353">
    <property type="term" value="P:DNA-templated transcription termination"/>
    <property type="evidence" value="ECO:0007669"/>
    <property type="project" value="UniProtKB-UniRule"/>
</dbReference>
<dbReference type="InterPro" id="IPR013735">
    <property type="entry name" value="TF_NusA_N"/>
</dbReference>
<dbReference type="GO" id="GO:0003700">
    <property type="term" value="F:DNA-binding transcription factor activity"/>
    <property type="evidence" value="ECO:0007669"/>
    <property type="project" value="InterPro"/>
</dbReference>
<dbReference type="PANTHER" id="PTHR22648:SF0">
    <property type="entry name" value="TRANSCRIPTION TERMINATION_ANTITERMINATION PROTEIN NUSA"/>
    <property type="match status" value="1"/>
</dbReference>
<dbReference type="FunFam" id="1.10.150.20:FF:000018">
    <property type="entry name" value="Transcription termination/antitermination protein NusA"/>
    <property type="match status" value="1"/>
</dbReference>
<dbReference type="PROSITE" id="PS50084">
    <property type="entry name" value="KH_TYPE_1"/>
    <property type="match status" value="1"/>
</dbReference>
<dbReference type="FunFam" id="3.30.300.20:FF:000002">
    <property type="entry name" value="Transcription termination/antitermination protein NusA"/>
    <property type="match status" value="1"/>
</dbReference>
<gene>
    <name evidence="7" type="primary">nusA</name>
    <name evidence="9" type="ORF">SAMN05216580_1459</name>
</gene>
<evidence type="ECO:0000256" key="1">
    <source>
        <dbReference type="ARBA" id="ARBA00022472"/>
    </source>
</evidence>
<dbReference type="SUPFAM" id="SSF69705">
    <property type="entry name" value="Transcription factor NusA, N-terminal domain"/>
    <property type="match status" value="1"/>
</dbReference>
<dbReference type="InterPro" id="IPR012340">
    <property type="entry name" value="NA-bd_OB-fold"/>
</dbReference>
<keyword evidence="1 7" id="KW-0806">Transcription termination</keyword>
<evidence type="ECO:0000313" key="9">
    <source>
        <dbReference type="EMBL" id="SDU12009.1"/>
    </source>
</evidence>
<dbReference type="InterPro" id="IPR003029">
    <property type="entry name" value="S1_domain"/>
</dbReference>
<dbReference type="Gene3D" id="2.40.50.140">
    <property type="entry name" value="Nucleic acid-binding proteins"/>
    <property type="match status" value="1"/>
</dbReference>
<evidence type="ECO:0000256" key="6">
    <source>
        <dbReference type="ARBA" id="ARBA00023163"/>
    </source>
</evidence>
<feature type="domain" description="S1 motif" evidence="8">
    <location>
        <begin position="137"/>
        <end position="202"/>
    </location>
</feature>
<dbReference type="GO" id="GO:0031564">
    <property type="term" value="P:transcription antitermination"/>
    <property type="evidence" value="ECO:0007669"/>
    <property type="project" value="UniProtKB-UniRule"/>
</dbReference>
<evidence type="ECO:0000256" key="4">
    <source>
        <dbReference type="ARBA" id="ARBA00022884"/>
    </source>
</evidence>
<dbReference type="Pfam" id="PF00575">
    <property type="entry name" value="S1"/>
    <property type="match status" value="1"/>
</dbReference>
<dbReference type="PANTHER" id="PTHR22648">
    <property type="entry name" value="TRANSCRIPTION TERMINATION FACTOR NUSA"/>
    <property type="match status" value="1"/>
</dbReference>
<evidence type="ECO:0000256" key="7">
    <source>
        <dbReference type="HAMAP-Rule" id="MF_00945"/>
    </source>
</evidence>
<keyword evidence="3 7" id="KW-0889">Transcription antitermination</keyword>
<comment type="function">
    <text evidence="7">Participates in both transcription termination and antitermination.</text>
</comment>
<comment type="similarity">
    <text evidence="7">Belongs to the NusA family.</text>
</comment>
<dbReference type="FunFam" id="3.30.1480.10:FF:000001">
    <property type="entry name" value="Transcription termination/antitermination protein NusA"/>
    <property type="match status" value="1"/>
</dbReference>
<dbReference type="Pfam" id="PF14520">
    <property type="entry name" value="HHH_5"/>
    <property type="match status" value="1"/>
</dbReference>
<dbReference type="CDD" id="cd02134">
    <property type="entry name" value="KH-II_NusA_rpt1"/>
    <property type="match status" value="1"/>
</dbReference>
<evidence type="ECO:0000259" key="8">
    <source>
        <dbReference type="PROSITE" id="PS50126"/>
    </source>
</evidence>
<dbReference type="InterPro" id="IPR009019">
    <property type="entry name" value="KH_sf_prok-type"/>
</dbReference>
<dbReference type="Gene3D" id="1.10.150.20">
    <property type="entry name" value="5' to 3' exonuclease, C-terminal subdomain"/>
    <property type="match status" value="2"/>
</dbReference>
<dbReference type="SUPFAM" id="SSF54814">
    <property type="entry name" value="Prokaryotic type KH domain (KH-domain type II)"/>
    <property type="match status" value="2"/>
</dbReference>
<dbReference type="GO" id="GO:0003723">
    <property type="term" value="F:RNA binding"/>
    <property type="evidence" value="ECO:0007669"/>
    <property type="project" value="UniProtKB-UniRule"/>
</dbReference>
<reference evidence="10" key="1">
    <citation type="submission" date="2016-10" db="EMBL/GenBank/DDBJ databases">
        <authorList>
            <person name="Varghese N."/>
            <person name="Submissions S."/>
        </authorList>
    </citation>
    <scope>NUCLEOTIDE SEQUENCE [LARGE SCALE GENOMIC DNA]</scope>
    <source>
        <strain evidence="10">CCTCC 2012022</strain>
    </source>
</reference>
<dbReference type="GO" id="GO:0000166">
    <property type="term" value="F:nucleotide binding"/>
    <property type="evidence" value="ECO:0007669"/>
    <property type="project" value="InterPro"/>
</dbReference>
<evidence type="ECO:0000256" key="2">
    <source>
        <dbReference type="ARBA" id="ARBA00022490"/>
    </source>
</evidence>
<dbReference type="RefSeq" id="WP_090213245.1">
    <property type="nucleotide sequence ID" value="NZ_LT629780.1"/>
</dbReference>
<keyword evidence="5 7" id="KW-0805">Transcription regulation</keyword>
<comment type="subunit">
    <text evidence="7">Monomer. Binds directly to the core enzyme of the DNA-dependent RNA polymerase and to nascent RNA.</text>
</comment>
<dbReference type="InterPro" id="IPR010214">
    <property type="entry name" value="Tscrpt_termin_fac_NusA_C_rpt"/>
</dbReference>
<keyword evidence="10" id="KW-1185">Reference proteome</keyword>
<dbReference type="STRING" id="1245526.SAMN05216580_1459"/>
<protein>
    <recommendedName>
        <fullName evidence="7">Transcription termination/antitermination protein NusA</fullName>
    </recommendedName>
</protein>
<dbReference type="Proteomes" id="UP000243063">
    <property type="component" value="Chromosome I"/>
</dbReference>
<dbReference type="NCBIfam" id="TIGR01953">
    <property type="entry name" value="NusA"/>
    <property type="match status" value="1"/>
</dbReference>
<dbReference type="Gene3D" id="3.30.300.20">
    <property type="match status" value="2"/>
</dbReference>
<proteinExistence type="inferred from homology"/>
<dbReference type="SMART" id="SM00316">
    <property type="entry name" value="S1"/>
    <property type="match status" value="1"/>
</dbReference>
<organism evidence="9 10">
    <name type="scientific">Geopseudomonas guangdongensis</name>
    <dbReference type="NCBI Taxonomy" id="1245526"/>
    <lineage>
        <taxon>Bacteria</taxon>
        <taxon>Pseudomonadati</taxon>
        <taxon>Pseudomonadota</taxon>
        <taxon>Gammaproteobacteria</taxon>
        <taxon>Pseudomonadales</taxon>
        <taxon>Pseudomonadaceae</taxon>
        <taxon>Geopseudomonas</taxon>
    </lineage>
</organism>
<dbReference type="EMBL" id="LT629780">
    <property type="protein sequence ID" value="SDU12009.1"/>
    <property type="molecule type" value="Genomic_DNA"/>
</dbReference>
<dbReference type="Pfam" id="PF13184">
    <property type="entry name" value="KH_NusA_1st"/>
    <property type="match status" value="1"/>
</dbReference>
<dbReference type="Gene3D" id="3.30.1480.10">
    <property type="entry name" value="NusA, N-terminal domain"/>
    <property type="match status" value="1"/>
</dbReference>
<dbReference type="InterPro" id="IPR010213">
    <property type="entry name" value="TF_NusA"/>
</dbReference>
<dbReference type="CDD" id="cd22529">
    <property type="entry name" value="KH-II_NusA_rpt2"/>
    <property type="match status" value="1"/>
</dbReference>
<dbReference type="InterPro" id="IPR015946">
    <property type="entry name" value="KH_dom-like_a/b"/>
</dbReference>
<dbReference type="OrthoDB" id="9807233at2"/>
<dbReference type="InterPro" id="IPR058582">
    <property type="entry name" value="KH_NusA_2nd"/>
</dbReference>
<keyword evidence="4 7" id="KW-0694">RNA-binding</keyword>
<dbReference type="InterPro" id="IPR030842">
    <property type="entry name" value="TF_NusA_bacterial"/>
</dbReference>
<dbReference type="FunFam" id="3.30.300.20:FF:000005">
    <property type="entry name" value="Transcription termination/antitermination protein NusA"/>
    <property type="match status" value="1"/>
</dbReference>
<dbReference type="SUPFAM" id="SSF47794">
    <property type="entry name" value="Rad51 N-terminal domain-like"/>
    <property type="match status" value="2"/>
</dbReference>
<keyword evidence="2 7" id="KW-0963">Cytoplasm</keyword>
<accession>A0A1H2FXK1</accession>
<dbReference type="Pfam" id="PF08529">
    <property type="entry name" value="NusA_N"/>
    <property type="match status" value="1"/>
</dbReference>
<dbReference type="SUPFAM" id="SSF50249">
    <property type="entry name" value="Nucleic acid-binding proteins"/>
    <property type="match status" value="1"/>
</dbReference>
<dbReference type="InterPro" id="IPR010995">
    <property type="entry name" value="DNA_repair_Rad51/TF_NusA_a-hlx"/>
</dbReference>
<evidence type="ECO:0000256" key="3">
    <source>
        <dbReference type="ARBA" id="ARBA00022814"/>
    </source>
</evidence>
<dbReference type="Pfam" id="PF26594">
    <property type="entry name" value="KH_NusA_2nd"/>
    <property type="match status" value="1"/>
</dbReference>
<dbReference type="PROSITE" id="PS50126">
    <property type="entry name" value="S1"/>
    <property type="match status" value="1"/>
</dbReference>
<sequence length="493" mass="54507">MSKEVLLVVESVSNEKGVPAGVIFEALELALATATKKRYEDEVDVRVSINRQSGNYETFRRWTVVADDAVENPAAELTLDEAREKKEDAQLGELIEEKIESIEFGRIAAQTAKQVIVQKVREAERAQVVDAYRERLGEIIAGTVKKVTRDSVIVDLGNNAEALLAREHIIARETFRVGTRIRALLKEIRSENRGPQLILSRTAPEMIIELFRIEVPEIAEGLIEIMAAARDPGSRAKIAVRSKDKRIDPQGACIGMRGSRVQAVSGELNGERVDIVLWDDNPAQFVINAMAPAEVAAIIVDEDTHTMDIAVAEDNLAQAIGRSGQNVRLASQLSGWTLNVMSEADIQAKQQAEVGDILQRFVADLGVDEELAAVLVDEGFTTLEEIAYVPMEEMLSIEGFDEEIVNELRSRAKDRLLTKAIATEEKLADIHPAEDLLELDGMSRELAIELALRGVATREDLAEQSIDDLLEIDGMNEERAGKLIMAARAHWFE</sequence>
<name>A0A1H2FXK1_9GAMM</name>
<evidence type="ECO:0000256" key="5">
    <source>
        <dbReference type="ARBA" id="ARBA00023015"/>
    </source>
</evidence>
<dbReference type="NCBIfam" id="TIGR01954">
    <property type="entry name" value="nusA_Cterm_rpt"/>
    <property type="match status" value="2"/>
</dbReference>
<dbReference type="InterPro" id="IPR025249">
    <property type="entry name" value="TF_NusA_KH_1st"/>
</dbReference>
<dbReference type="InterPro" id="IPR036555">
    <property type="entry name" value="NusA_N_sf"/>
</dbReference>